<sequence>MKDQRLVNTFLPSGVGEDESPRVRDIDLYVPTFSGL</sequence>
<dbReference type="EMBL" id="BK015552">
    <property type="protein sequence ID" value="DAE12447.1"/>
    <property type="molecule type" value="Genomic_DNA"/>
</dbReference>
<reference evidence="1" key="1">
    <citation type="journal article" date="2021" name="Proc. Natl. Acad. Sci. U.S.A.">
        <title>A Catalog of Tens of Thousands of Viruses from Human Metagenomes Reveals Hidden Associations with Chronic Diseases.</title>
        <authorList>
            <person name="Tisza M.J."/>
            <person name="Buck C.B."/>
        </authorList>
    </citation>
    <scope>NUCLEOTIDE SEQUENCE</scope>
    <source>
        <strain evidence="1">CtjK323</strain>
    </source>
</reference>
<name>A0A8S5PZF4_9CAUD</name>
<proteinExistence type="predicted"/>
<protein>
    <submittedName>
        <fullName evidence="1">Uncharacterized protein</fullName>
    </submittedName>
</protein>
<accession>A0A8S5PZF4</accession>
<organism evidence="1">
    <name type="scientific">CrAss-like virus sp. ctjK323</name>
    <dbReference type="NCBI Taxonomy" id="2825839"/>
    <lineage>
        <taxon>Viruses</taxon>
        <taxon>Duplodnaviria</taxon>
        <taxon>Heunggongvirae</taxon>
        <taxon>Uroviricota</taxon>
        <taxon>Caudoviricetes</taxon>
        <taxon>Crassvirales</taxon>
    </lineage>
</organism>
<evidence type="ECO:0000313" key="1">
    <source>
        <dbReference type="EMBL" id="DAE12447.1"/>
    </source>
</evidence>